<name>X0TRZ2_9ZZZZ</name>
<dbReference type="InterPro" id="IPR043502">
    <property type="entry name" value="DNA/RNA_pol_sf"/>
</dbReference>
<dbReference type="Gene3D" id="1.20.1060.10">
    <property type="entry name" value="Taq DNA Polymerase, Chain T, domain 4"/>
    <property type="match status" value="1"/>
</dbReference>
<comment type="caution">
    <text evidence="1">The sequence shown here is derived from an EMBL/GenBank/DDBJ whole genome shotgun (WGS) entry which is preliminary data.</text>
</comment>
<dbReference type="InterPro" id="IPR036397">
    <property type="entry name" value="RNaseH_sf"/>
</dbReference>
<dbReference type="GO" id="GO:0003676">
    <property type="term" value="F:nucleic acid binding"/>
    <property type="evidence" value="ECO:0007669"/>
    <property type="project" value="InterPro"/>
</dbReference>
<dbReference type="SUPFAM" id="SSF53098">
    <property type="entry name" value="Ribonuclease H-like"/>
    <property type="match status" value="1"/>
</dbReference>
<dbReference type="SUPFAM" id="SSF56672">
    <property type="entry name" value="DNA/RNA polymerases"/>
    <property type="match status" value="1"/>
</dbReference>
<dbReference type="Gene3D" id="3.30.420.10">
    <property type="entry name" value="Ribonuclease H-like superfamily/Ribonuclease H"/>
    <property type="match status" value="1"/>
</dbReference>
<gene>
    <name evidence="1" type="ORF">S01H1_19671</name>
</gene>
<protein>
    <submittedName>
        <fullName evidence="1">Uncharacterized protein</fullName>
    </submittedName>
</protein>
<feature type="non-terminal residue" evidence="1">
    <location>
        <position position="1"/>
    </location>
</feature>
<organism evidence="1">
    <name type="scientific">marine sediment metagenome</name>
    <dbReference type="NCBI Taxonomy" id="412755"/>
    <lineage>
        <taxon>unclassified sequences</taxon>
        <taxon>metagenomes</taxon>
        <taxon>ecological metagenomes</taxon>
    </lineage>
</organism>
<dbReference type="AlphaFoldDB" id="X0TRZ2"/>
<dbReference type="InterPro" id="IPR012337">
    <property type="entry name" value="RNaseH-like_sf"/>
</dbReference>
<feature type="non-terminal residue" evidence="1">
    <location>
        <position position="300"/>
    </location>
</feature>
<sequence length="300" mass="34336">KTVPKIAQNLAFELGWSRVYGIYVQGAVSDTMLKHVQLDADASGTHGLDSLCRAYFPEIGVYWDGIFRDRDGNHTYNCCQIEGKKLFKYNAYDAIAAAKVDKALDKALDKVYDYDWRATHAYFMEVVCPLLARLHFNGWSVNKKRGKLIEGKLSKVMDTELEALHDTTEVQELLKQVNKIAWKKERKAIKQLKTEKGREARKARWQPLTTINPNSVDQRAMLLYDIMGLDVTYTSDAGNPSVKKDHIELMFQGKDNYPPAIVHLLRYLEAGKLKGTYVTKCTHTIRSRRGFVHPTYKNET</sequence>
<evidence type="ECO:0000313" key="1">
    <source>
        <dbReference type="EMBL" id="GAF95964.1"/>
    </source>
</evidence>
<accession>X0TRZ2</accession>
<proteinExistence type="predicted"/>
<dbReference type="EMBL" id="BARS01010655">
    <property type="protein sequence ID" value="GAF95964.1"/>
    <property type="molecule type" value="Genomic_DNA"/>
</dbReference>
<reference evidence="1" key="1">
    <citation type="journal article" date="2014" name="Front. Microbiol.">
        <title>High frequency of phylogenetically diverse reductive dehalogenase-homologous genes in deep subseafloor sedimentary metagenomes.</title>
        <authorList>
            <person name="Kawai M."/>
            <person name="Futagami T."/>
            <person name="Toyoda A."/>
            <person name="Takaki Y."/>
            <person name="Nishi S."/>
            <person name="Hori S."/>
            <person name="Arai W."/>
            <person name="Tsubouchi T."/>
            <person name="Morono Y."/>
            <person name="Uchiyama I."/>
            <person name="Ito T."/>
            <person name="Fujiyama A."/>
            <person name="Inagaki F."/>
            <person name="Takami H."/>
        </authorList>
    </citation>
    <scope>NUCLEOTIDE SEQUENCE</scope>
    <source>
        <strain evidence="1">Expedition CK06-06</strain>
    </source>
</reference>